<evidence type="ECO:0000313" key="1">
    <source>
        <dbReference type="EMBL" id="CAI9729587.1"/>
    </source>
</evidence>
<protein>
    <submittedName>
        <fullName evidence="1">Uncharacterized protein</fullName>
    </submittedName>
</protein>
<gene>
    <name evidence="1" type="ORF">OCTVUL_1B012486</name>
</gene>
<reference evidence="1" key="1">
    <citation type="submission" date="2023-08" db="EMBL/GenBank/DDBJ databases">
        <authorList>
            <person name="Alioto T."/>
            <person name="Alioto T."/>
            <person name="Gomez Garrido J."/>
        </authorList>
    </citation>
    <scope>NUCLEOTIDE SEQUENCE</scope>
</reference>
<sequence length="106" mass="12152">MLALPLYVQAGNNTGHNSTFESITAKVFSNDKGEAIEFVIPWMLLCDSVNSCFKTKLHQYSRRTQAITVDFVDSAPEYSIRFTAIMCHFPQTSKEKKKKMKRSFCF</sequence>
<dbReference type="Proteomes" id="UP001162480">
    <property type="component" value="Chromosome 10"/>
</dbReference>
<accession>A0AA36BA73</accession>
<dbReference type="EMBL" id="OX597823">
    <property type="protein sequence ID" value="CAI9729587.1"/>
    <property type="molecule type" value="Genomic_DNA"/>
</dbReference>
<evidence type="ECO:0000313" key="2">
    <source>
        <dbReference type="Proteomes" id="UP001162480"/>
    </source>
</evidence>
<dbReference type="AlphaFoldDB" id="A0AA36BA73"/>
<proteinExistence type="predicted"/>
<organism evidence="1 2">
    <name type="scientific">Octopus vulgaris</name>
    <name type="common">Common octopus</name>
    <dbReference type="NCBI Taxonomy" id="6645"/>
    <lineage>
        <taxon>Eukaryota</taxon>
        <taxon>Metazoa</taxon>
        <taxon>Spiralia</taxon>
        <taxon>Lophotrochozoa</taxon>
        <taxon>Mollusca</taxon>
        <taxon>Cephalopoda</taxon>
        <taxon>Coleoidea</taxon>
        <taxon>Octopodiformes</taxon>
        <taxon>Octopoda</taxon>
        <taxon>Incirrata</taxon>
        <taxon>Octopodidae</taxon>
        <taxon>Octopus</taxon>
    </lineage>
</organism>
<keyword evidence="2" id="KW-1185">Reference proteome</keyword>
<name>A0AA36BA73_OCTVU</name>